<dbReference type="EMBL" id="MEXN01000003">
    <property type="protein sequence ID" value="OGD04056.1"/>
    <property type="molecule type" value="Genomic_DNA"/>
</dbReference>
<dbReference type="Pfam" id="PF13439">
    <property type="entry name" value="Glyco_transf_4"/>
    <property type="match status" value="1"/>
</dbReference>
<evidence type="ECO:0000313" key="3">
    <source>
        <dbReference type="EMBL" id="OGD04056.1"/>
    </source>
</evidence>
<evidence type="ECO:0000259" key="2">
    <source>
        <dbReference type="Pfam" id="PF13439"/>
    </source>
</evidence>
<dbReference type="STRING" id="1797259.A2989_01500"/>
<evidence type="ECO:0000259" key="1">
    <source>
        <dbReference type="Pfam" id="PF00534"/>
    </source>
</evidence>
<gene>
    <name evidence="3" type="ORF">A2989_01500</name>
</gene>
<evidence type="ECO:0000313" key="4">
    <source>
        <dbReference type="Proteomes" id="UP000177080"/>
    </source>
</evidence>
<name>A0A1F4ZDJ8_9BACT</name>
<dbReference type="SUPFAM" id="SSF53756">
    <property type="entry name" value="UDP-Glycosyltransferase/glycogen phosphorylase"/>
    <property type="match status" value="1"/>
</dbReference>
<dbReference type="AlphaFoldDB" id="A0A1F4ZDJ8"/>
<feature type="domain" description="Glycosyltransferase subfamily 4-like N-terminal" evidence="2">
    <location>
        <begin position="17"/>
        <end position="185"/>
    </location>
</feature>
<dbReference type="GO" id="GO:0016757">
    <property type="term" value="F:glycosyltransferase activity"/>
    <property type="evidence" value="ECO:0007669"/>
    <property type="project" value="InterPro"/>
</dbReference>
<dbReference type="InterPro" id="IPR028098">
    <property type="entry name" value="Glyco_trans_4-like_N"/>
</dbReference>
<dbReference type="Gene3D" id="3.40.50.2000">
    <property type="entry name" value="Glycogen Phosphorylase B"/>
    <property type="match status" value="2"/>
</dbReference>
<dbReference type="PANTHER" id="PTHR12526">
    <property type="entry name" value="GLYCOSYLTRANSFERASE"/>
    <property type="match status" value="1"/>
</dbReference>
<reference evidence="3 4" key="1">
    <citation type="journal article" date="2016" name="Nat. Commun.">
        <title>Thousands of microbial genomes shed light on interconnected biogeochemical processes in an aquifer system.</title>
        <authorList>
            <person name="Anantharaman K."/>
            <person name="Brown C.T."/>
            <person name="Hug L.A."/>
            <person name="Sharon I."/>
            <person name="Castelle C.J."/>
            <person name="Probst A.J."/>
            <person name="Thomas B.C."/>
            <person name="Singh A."/>
            <person name="Wilkins M.J."/>
            <person name="Karaoz U."/>
            <person name="Brodie E.L."/>
            <person name="Williams K.H."/>
            <person name="Hubbard S.S."/>
            <person name="Banfield J.F."/>
        </authorList>
    </citation>
    <scope>NUCLEOTIDE SEQUENCE [LARGE SCALE GENOMIC DNA]</scope>
</reference>
<dbReference type="Pfam" id="PF00534">
    <property type="entry name" value="Glycos_transf_1"/>
    <property type="match status" value="1"/>
</dbReference>
<dbReference type="InterPro" id="IPR001296">
    <property type="entry name" value="Glyco_trans_1"/>
</dbReference>
<proteinExistence type="predicted"/>
<evidence type="ECO:0008006" key="5">
    <source>
        <dbReference type="Google" id="ProtNLM"/>
    </source>
</evidence>
<dbReference type="CDD" id="cd03801">
    <property type="entry name" value="GT4_PimA-like"/>
    <property type="match status" value="1"/>
</dbReference>
<comment type="caution">
    <text evidence="3">The sequence shown here is derived from an EMBL/GenBank/DDBJ whole genome shotgun (WGS) entry which is preliminary data.</text>
</comment>
<organism evidence="3 4">
    <name type="scientific">Candidatus Amesbacteria bacterium RIFCSPLOWO2_01_FULL_48_25</name>
    <dbReference type="NCBI Taxonomy" id="1797259"/>
    <lineage>
        <taxon>Bacteria</taxon>
        <taxon>Candidatus Amesiibacteriota</taxon>
    </lineage>
</organism>
<protein>
    <recommendedName>
        <fullName evidence="5">Glycosyl transferase family 1 domain-containing protein</fullName>
    </recommendedName>
</protein>
<accession>A0A1F4ZDJ8</accession>
<feature type="domain" description="Glycosyl transferase family 1" evidence="1">
    <location>
        <begin position="209"/>
        <end position="360"/>
    </location>
</feature>
<sequence>MKKIDVIVKYFYPLAAGIEINVRNVYKHMVSHGWDVTIHTSTDMPEAKNSLPVIDHLDGMNIHRYPWRWYGFVPRIDWAHTPAIALHNFNIFPHSWLLIIVLIRRTLGMSSPKVFLTPHGGFTPEWRTFSPLSRFIKKTYQEILGVHLINAAVDGLRSVSDWEAVESIKHGMRPDIIHIIHNGLEREVYTQIEKLANQVTTDQVRKLGRYLIQIGRIHPIKNQATGIKALKHLPQDIQFVIIGPVTDPEYKKSLDLLISQLGLFDRVHFLGVISGVNKYYWLRHSVVNVHMALWESYCNVIHESMSQGCVCIVSRGTALEELIKDKINGFCVPEYDEVSVADAVKYILDSSHARQILAMRKRNTDFTRGHSWQNISLQVEKMYTTALGS</sequence>
<dbReference type="Proteomes" id="UP000177080">
    <property type="component" value="Unassembled WGS sequence"/>
</dbReference>